<dbReference type="Proteomes" id="UP001154061">
    <property type="component" value="Unassembled WGS sequence"/>
</dbReference>
<sequence>MTANGHDDTGLERFEAVAFGSGIKESGNIEPQTGLREGREYDRRLVERLLETEDY</sequence>
<dbReference type="AlphaFoldDB" id="A0A9Q4L536"/>
<evidence type="ECO:0000313" key="1">
    <source>
        <dbReference type="EMBL" id="MDF9747802.1"/>
    </source>
</evidence>
<keyword evidence="2" id="KW-1185">Reference proteome</keyword>
<name>A0A9Q4L536_9EURY</name>
<evidence type="ECO:0000313" key="2">
    <source>
        <dbReference type="Proteomes" id="UP001154061"/>
    </source>
</evidence>
<gene>
    <name evidence="1" type="ORF">NDI89_19675</name>
</gene>
<protein>
    <submittedName>
        <fullName evidence="1">Uncharacterized protein</fullName>
    </submittedName>
</protein>
<comment type="caution">
    <text evidence="1">The sequence shown here is derived from an EMBL/GenBank/DDBJ whole genome shotgun (WGS) entry which is preliminary data.</text>
</comment>
<accession>A0A9Q4L536</accession>
<dbReference type="EMBL" id="JAMQOT010000009">
    <property type="protein sequence ID" value="MDF9747802.1"/>
    <property type="molecule type" value="Genomic_DNA"/>
</dbReference>
<reference evidence="1" key="1">
    <citation type="submission" date="2022-06" db="EMBL/GenBank/DDBJ databases">
        <title>Natrinema sp. a new haloarchaeum isolate from saline soil.</title>
        <authorList>
            <person name="Strakova D."/>
            <person name="Galisteo C."/>
            <person name="Sanchez-Porro C."/>
            <person name="Ventosa A."/>
        </authorList>
    </citation>
    <scope>NUCLEOTIDE SEQUENCE</scope>
    <source>
        <strain evidence="1">S1CR25-10</strain>
    </source>
</reference>
<proteinExistence type="predicted"/>
<dbReference type="RefSeq" id="WP_277524140.1">
    <property type="nucleotide sequence ID" value="NZ_JAMQOT010000009.1"/>
</dbReference>
<organism evidence="1 2">
    <name type="scientific">Natrinema salsiterrestre</name>
    <dbReference type="NCBI Taxonomy" id="2950540"/>
    <lineage>
        <taxon>Archaea</taxon>
        <taxon>Methanobacteriati</taxon>
        <taxon>Methanobacteriota</taxon>
        <taxon>Stenosarchaea group</taxon>
        <taxon>Halobacteria</taxon>
        <taxon>Halobacteriales</taxon>
        <taxon>Natrialbaceae</taxon>
        <taxon>Natrinema</taxon>
    </lineage>
</organism>